<evidence type="ECO:0000313" key="7">
    <source>
        <dbReference type="Ensembl" id="ENSCMIP00000016381.1"/>
    </source>
</evidence>
<reference evidence="8" key="3">
    <citation type="journal article" date="2014" name="Nature">
        <title>Elephant shark genome provides unique insights into gnathostome evolution.</title>
        <authorList>
            <consortium name="International Elephant Shark Genome Sequencing Consortium"/>
            <person name="Venkatesh B."/>
            <person name="Lee A.P."/>
            <person name="Ravi V."/>
            <person name="Maurya A.K."/>
            <person name="Lian M.M."/>
            <person name="Swann J.B."/>
            <person name="Ohta Y."/>
            <person name="Flajnik M.F."/>
            <person name="Sutoh Y."/>
            <person name="Kasahara M."/>
            <person name="Hoon S."/>
            <person name="Gangu V."/>
            <person name="Roy S.W."/>
            <person name="Irimia M."/>
            <person name="Korzh V."/>
            <person name="Kondrychyn I."/>
            <person name="Lim Z.W."/>
            <person name="Tay B.H."/>
            <person name="Tohari S."/>
            <person name="Kong K.W."/>
            <person name="Ho S."/>
            <person name="Lorente-Galdos B."/>
            <person name="Quilez J."/>
            <person name="Marques-Bonet T."/>
            <person name="Raney B.J."/>
            <person name="Ingham P.W."/>
            <person name="Tay A."/>
            <person name="Hillier L.W."/>
            <person name="Minx P."/>
            <person name="Boehm T."/>
            <person name="Wilson R.K."/>
            <person name="Brenner S."/>
            <person name="Warren W.C."/>
        </authorList>
    </citation>
    <scope>NUCLEOTIDE SEQUENCE [LARGE SCALE GENOMIC DNA]</scope>
</reference>
<reference evidence="8" key="2">
    <citation type="journal article" date="2007" name="PLoS Biol.">
        <title>Survey sequencing and comparative analysis of the elephant shark (Callorhinchus milii) genome.</title>
        <authorList>
            <person name="Venkatesh B."/>
            <person name="Kirkness E.F."/>
            <person name="Loh Y.H."/>
            <person name="Halpern A.L."/>
            <person name="Lee A.P."/>
            <person name="Johnson J."/>
            <person name="Dandona N."/>
            <person name="Viswanathan L.D."/>
            <person name="Tay A."/>
            <person name="Venter J.C."/>
            <person name="Strausberg R.L."/>
            <person name="Brenner S."/>
        </authorList>
    </citation>
    <scope>NUCLEOTIDE SEQUENCE [LARGE SCALE GENOMIC DNA]</scope>
</reference>
<reference evidence="7" key="4">
    <citation type="submission" date="2025-08" db="UniProtKB">
        <authorList>
            <consortium name="Ensembl"/>
        </authorList>
    </citation>
    <scope>IDENTIFICATION</scope>
</reference>
<dbReference type="InterPro" id="IPR047849">
    <property type="entry name" value="RNF17-like_TUDOR_rpt4"/>
</dbReference>
<evidence type="ECO:0000313" key="8">
    <source>
        <dbReference type="Proteomes" id="UP000314986"/>
    </source>
</evidence>
<evidence type="ECO:0000256" key="4">
    <source>
        <dbReference type="PROSITE-ProRule" id="PRU00175"/>
    </source>
</evidence>
<dbReference type="CDD" id="cd20418">
    <property type="entry name" value="Tudor_TDRD4_rpt5"/>
    <property type="match status" value="1"/>
</dbReference>
<dbReference type="PROSITE" id="PS50304">
    <property type="entry name" value="TUDOR"/>
    <property type="match status" value="4"/>
</dbReference>
<dbReference type="GeneID" id="103186507"/>
<dbReference type="Gene3D" id="2.40.50.90">
    <property type="match status" value="5"/>
</dbReference>
<dbReference type="STRING" id="7868.ENSCMIP00000016381"/>
<protein>
    <recommendedName>
        <fullName evidence="9">RING finger protein 17</fullName>
    </recommendedName>
</protein>
<evidence type="ECO:0000256" key="2">
    <source>
        <dbReference type="ARBA" id="ARBA00022771"/>
    </source>
</evidence>
<dbReference type="GO" id="GO:0008270">
    <property type="term" value="F:zinc ion binding"/>
    <property type="evidence" value="ECO:0007669"/>
    <property type="project" value="UniProtKB-KW"/>
</dbReference>
<name>A0A4W3HK19_CALMI</name>
<reference evidence="7" key="5">
    <citation type="submission" date="2025-09" db="UniProtKB">
        <authorList>
            <consortium name="Ensembl"/>
        </authorList>
    </citation>
    <scope>IDENTIFICATION</scope>
</reference>
<dbReference type="PROSITE" id="PS00518">
    <property type="entry name" value="ZF_RING_1"/>
    <property type="match status" value="1"/>
</dbReference>
<dbReference type="InterPro" id="IPR047845">
    <property type="entry name" value="RNF17-like_TUDOR_rpt1"/>
</dbReference>
<dbReference type="CDD" id="cd20415">
    <property type="entry name" value="Tudor_TDRD4_rpt2"/>
    <property type="match status" value="1"/>
</dbReference>
<dbReference type="InterPro" id="IPR001841">
    <property type="entry name" value="Znf_RING"/>
</dbReference>
<feature type="domain" description="Tudor" evidence="6">
    <location>
        <begin position="1557"/>
        <end position="1617"/>
    </location>
</feature>
<dbReference type="CDD" id="cd20414">
    <property type="entry name" value="Tudor_TDRD4_rpt1"/>
    <property type="match status" value="1"/>
</dbReference>
<dbReference type="SMART" id="SM00333">
    <property type="entry name" value="TUDOR"/>
    <property type="match status" value="4"/>
</dbReference>
<dbReference type="Pfam" id="PF00567">
    <property type="entry name" value="TUDOR"/>
    <property type="match status" value="5"/>
</dbReference>
<organism evidence="7 8">
    <name type="scientific">Callorhinchus milii</name>
    <name type="common">Ghost shark</name>
    <dbReference type="NCBI Taxonomy" id="7868"/>
    <lineage>
        <taxon>Eukaryota</taxon>
        <taxon>Metazoa</taxon>
        <taxon>Chordata</taxon>
        <taxon>Craniata</taxon>
        <taxon>Vertebrata</taxon>
        <taxon>Chondrichthyes</taxon>
        <taxon>Holocephali</taxon>
        <taxon>Chimaeriformes</taxon>
        <taxon>Callorhinchidae</taxon>
        <taxon>Callorhinchus</taxon>
    </lineage>
</organism>
<evidence type="ECO:0000259" key="5">
    <source>
        <dbReference type="PROSITE" id="PS50089"/>
    </source>
</evidence>
<dbReference type="SUPFAM" id="SSF50199">
    <property type="entry name" value="Staphylococcal nuclease"/>
    <property type="match status" value="2"/>
</dbReference>
<dbReference type="Gene3D" id="2.30.30.140">
    <property type="match status" value="3"/>
</dbReference>
<evidence type="ECO:0000256" key="1">
    <source>
        <dbReference type="ARBA" id="ARBA00022723"/>
    </source>
</evidence>
<feature type="domain" description="RING-type" evidence="5">
    <location>
        <begin position="13"/>
        <end position="65"/>
    </location>
</feature>
<dbReference type="OMA" id="HCAVKVP"/>
<gene>
    <name evidence="7" type="primary">rnf17</name>
</gene>
<dbReference type="SMART" id="SM00184">
    <property type="entry name" value="RING"/>
    <property type="match status" value="1"/>
</dbReference>
<keyword evidence="3" id="KW-0862">Zinc</keyword>
<dbReference type="CDD" id="cd20417">
    <property type="entry name" value="Tudor_TDRD4_rpt4"/>
    <property type="match status" value="1"/>
</dbReference>
<reference evidence="8" key="1">
    <citation type="journal article" date="2006" name="Science">
        <title>Ancient noncoding elements conserved in the human genome.</title>
        <authorList>
            <person name="Venkatesh B."/>
            <person name="Kirkness E.F."/>
            <person name="Loh Y.H."/>
            <person name="Halpern A.L."/>
            <person name="Lee A.P."/>
            <person name="Johnson J."/>
            <person name="Dandona N."/>
            <person name="Viswanathan L.D."/>
            <person name="Tay A."/>
            <person name="Venter J.C."/>
            <person name="Strausberg R.L."/>
            <person name="Brenner S."/>
        </authorList>
    </citation>
    <scope>NUCLEOTIDE SEQUENCE [LARGE SCALE GENOMIC DNA]</scope>
</reference>
<proteinExistence type="predicted"/>
<dbReference type="InterPro" id="IPR047850">
    <property type="entry name" value="RNF17-like_TUDOR_rpt5"/>
</dbReference>
<dbReference type="InterPro" id="IPR017907">
    <property type="entry name" value="Znf_RING_CS"/>
</dbReference>
<keyword evidence="1" id="KW-0479">Metal-binding</keyword>
<dbReference type="OrthoDB" id="5800423at2759"/>
<dbReference type="Proteomes" id="UP000314986">
    <property type="component" value="Unassembled WGS sequence"/>
</dbReference>
<dbReference type="SUPFAM" id="SSF63748">
    <property type="entry name" value="Tudor/PWWP/MBT"/>
    <property type="match status" value="4"/>
</dbReference>
<feature type="domain" description="Tudor" evidence="6">
    <location>
        <begin position="1308"/>
        <end position="1365"/>
    </location>
</feature>
<evidence type="ECO:0008006" key="9">
    <source>
        <dbReference type="Google" id="ProtNLM"/>
    </source>
</evidence>
<feature type="domain" description="Tudor" evidence="6">
    <location>
        <begin position="1064"/>
        <end position="1123"/>
    </location>
</feature>
<dbReference type="InterPro" id="IPR047848">
    <property type="entry name" value="RNF17-like_TUDOR_rpt3"/>
</dbReference>
<dbReference type="RefSeq" id="XP_007903793.2">
    <property type="nucleotide sequence ID" value="XM_007905602.2"/>
</dbReference>
<dbReference type="InterPro" id="IPR013083">
    <property type="entry name" value="Znf_RING/FYVE/PHD"/>
</dbReference>
<dbReference type="PANTHER" id="PTHR16442:SF1">
    <property type="entry name" value="RING FINGER PROTEIN 17"/>
    <property type="match status" value="1"/>
</dbReference>
<dbReference type="CDD" id="cd20416">
    <property type="entry name" value="Tudor_TDRD4_rpt3"/>
    <property type="match status" value="1"/>
</dbReference>
<dbReference type="InterPro" id="IPR002999">
    <property type="entry name" value="Tudor"/>
</dbReference>
<dbReference type="InterPro" id="IPR035437">
    <property type="entry name" value="SNase_OB-fold_sf"/>
</dbReference>
<sequence length="1701" mass="192217">MAERGQRARVSACPRCQTPFQLPESFSDATEHLPRLLDCEHVFCDQCLLTIHCTESNFIICPSCQVSTPVIAEIGVEGLPLDNWIIGTLCTEKILLNTKTRSEEPGVGNKEKNKVNEESELDITERNTLCQKRQKFMSKEDTELGISCFEKICYKQEAKNLTPSPPTPESFSKLGIIRGDTKDSVFPELLFAHKEHQDNFEINVQSSDFCQVYDQDRIYNLIQRLEDSSSSIENNCNKIRKELHKEFEKIVRAVQNRKAILLKEIETISQHHLDGIANVRKILEEKTSVLDSAIDPVESRGEFIRASSDTKQIIENLDEVHTIVEALETRIDLRFRIQTEPLLIAFAKLGKIELGKQRRFPSSRTEKKLPCEFIGKTAKQNHLPREVNHLTNCKHLYSERKKPEMESLIYSDMHDLVSQENKAVSQAENGSLNREKGLLNNWDSLYLAPQIVPSQDVDVVVEQIIEDYQIIVSDLMDRKNINLPRPMSKRQKRQFQKKRVPNTISGCQAGFQALVSVSHVINPCHFYIQKSSEKKKASLLASEATNFCNNVESQKIPIPALELGERIIVKSNLFCTWCRGIITELVPSEENEEKPNGPTRYRITEVAVMQVFLLDIGHSEIFVVTGFNNLVKKLQDGIDAYSYVNDLSQCVRKLGPEVKGVINTTPPLAIKCSLKDIVPPNFKNRWSVEARDEFIRMVDNKTVQMLVLGEDGDKLLVDLKKPPPDKMGNNVPVSLRDALVFLDLARFVSEYSVPPLTEENNMKHDPAVIPPLLENIQVMITHVNDPSDFYIQLADTVKLIILTKKMFEVYTEKNVRMEILCPVVGQACAAMFEDGGWYRCQINSLTGHREVDVKYVDFGNTARIPITAVRKIKGDFLTLPIQALQCRLADVEPTNRTEGWDDFAKERLKELTLNKYLWCCITSTSLGNLSVQLYESTGINGTKSCINNKLVEEGLACFTQCLNFTDVSAMQSNKASTSIKQVDEVGEADVASDITYCCKSEETDYAIAGLGGIASSPDKHVEVKITYVASPSSIFVQLLSSQSLVTDLQEKIKSEYSSSEADIEWEESMHCALLVFENKEWRRGKVTKVNLNKTAEVFCYDFGNKELVNICMLKKLKEDIQTIRPLAMECSLSEIKPAGGSSKWAATSCDFLKEILVDASVVIDIEETSSNCPHLVKLYCKDEIGQFINIAQYLIKKGLALPHKIPTTLDTTALDATVVKTDMKQLLLDQAPEIDGPSAANHQECLEFKKVYKPPVLPNVNIFEVEVTGVGDDGVIYGIRKSLQEEFTMLTSAIQASFKILPLLKPYCYSKGEGCVVKGSDTLWYRGKILEVIGVCVKVYYVDNGYIETIPHVHVYPMVMYPEIPELCLPFQLYGVEPVGNKWQEDAVDLLRELLLQRNLEVEIMDPPESSTHTLVADLHFDGMSVAYFMVHHKHAVQIEKTSIITKRFCSDLNDGGNLPEECWNMTFEGLISPRFETPILPGYDYPLLPLPGKVFPVTVKHLETPNWVYICIDQRRDSESDSDMDRGLKYEPEDDNLDKALRDLNPSAERLPLLTDFRSEMPCLAEYDDGRWYRAKVLSVDNLHPLKILVQHVDFGSSASLPESRLRQLPIGLMQYPARAIRVKLMGFKPPASMNNLHQLVYCPEWSMEALWTMIDIVQGSQLTALLVSLYPDVSVFLYEEGGSLIHLPLVEKGFANLDM</sequence>
<dbReference type="KEGG" id="cmk:103186507"/>
<dbReference type="PROSITE" id="PS50089">
    <property type="entry name" value="ZF_RING_2"/>
    <property type="match status" value="1"/>
</dbReference>
<dbReference type="CTD" id="56163"/>
<dbReference type="PANTHER" id="PTHR16442">
    <property type="entry name" value="RING FINGER PROTEIN 17"/>
    <property type="match status" value="1"/>
</dbReference>
<evidence type="ECO:0000259" key="6">
    <source>
        <dbReference type="PROSITE" id="PS50304"/>
    </source>
</evidence>
<dbReference type="GeneTree" id="ENSGT00940000157559"/>
<accession>A0A4W3HK19</accession>
<evidence type="ECO:0000256" key="3">
    <source>
        <dbReference type="ARBA" id="ARBA00022833"/>
    </source>
</evidence>
<feature type="domain" description="Tudor" evidence="6">
    <location>
        <begin position="821"/>
        <end position="879"/>
    </location>
</feature>
<keyword evidence="8" id="KW-1185">Reference proteome</keyword>
<dbReference type="InterPro" id="IPR047847">
    <property type="entry name" value="RNF17-like_TUDOR_rpt2"/>
</dbReference>
<dbReference type="InParanoid" id="A0A4W3HK19"/>
<dbReference type="Gene3D" id="3.30.40.10">
    <property type="entry name" value="Zinc/RING finger domain, C3HC4 (zinc finger)"/>
    <property type="match status" value="1"/>
</dbReference>
<dbReference type="SUPFAM" id="SSF57850">
    <property type="entry name" value="RING/U-box"/>
    <property type="match status" value="1"/>
</dbReference>
<dbReference type="Ensembl" id="ENSCMIT00000016711.1">
    <property type="protein sequence ID" value="ENSCMIP00000016381.1"/>
    <property type="gene ID" value="ENSCMIG00000007900.1"/>
</dbReference>
<keyword evidence="2 4" id="KW-0863">Zinc-finger</keyword>